<protein>
    <submittedName>
        <fullName evidence="2">Uncharacterized protein</fullName>
    </submittedName>
</protein>
<accession>A0AAV4TQF8</accession>
<proteinExistence type="predicted"/>
<organism evidence="2 3">
    <name type="scientific">Caerostris darwini</name>
    <dbReference type="NCBI Taxonomy" id="1538125"/>
    <lineage>
        <taxon>Eukaryota</taxon>
        <taxon>Metazoa</taxon>
        <taxon>Ecdysozoa</taxon>
        <taxon>Arthropoda</taxon>
        <taxon>Chelicerata</taxon>
        <taxon>Arachnida</taxon>
        <taxon>Araneae</taxon>
        <taxon>Araneomorphae</taxon>
        <taxon>Entelegynae</taxon>
        <taxon>Araneoidea</taxon>
        <taxon>Araneidae</taxon>
        <taxon>Caerostris</taxon>
    </lineage>
</organism>
<dbReference type="Proteomes" id="UP001054837">
    <property type="component" value="Unassembled WGS sequence"/>
</dbReference>
<evidence type="ECO:0000313" key="2">
    <source>
        <dbReference type="EMBL" id="GIY48803.1"/>
    </source>
</evidence>
<feature type="region of interest" description="Disordered" evidence="1">
    <location>
        <begin position="51"/>
        <end position="83"/>
    </location>
</feature>
<keyword evidence="3" id="KW-1185">Reference proteome</keyword>
<dbReference type="AlphaFoldDB" id="A0AAV4TQF8"/>
<feature type="region of interest" description="Disordered" evidence="1">
    <location>
        <begin position="1"/>
        <end position="20"/>
    </location>
</feature>
<evidence type="ECO:0000313" key="3">
    <source>
        <dbReference type="Proteomes" id="UP001054837"/>
    </source>
</evidence>
<feature type="compositionally biased region" description="Polar residues" evidence="1">
    <location>
        <begin position="60"/>
        <end position="74"/>
    </location>
</feature>
<dbReference type="EMBL" id="BPLQ01010149">
    <property type="protein sequence ID" value="GIY48803.1"/>
    <property type="molecule type" value="Genomic_DNA"/>
</dbReference>
<comment type="caution">
    <text evidence="2">The sequence shown here is derived from an EMBL/GenBank/DDBJ whole genome shotgun (WGS) entry which is preliminary data.</text>
</comment>
<reference evidence="2 3" key="1">
    <citation type="submission" date="2021-06" db="EMBL/GenBank/DDBJ databases">
        <title>Caerostris darwini draft genome.</title>
        <authorList>
            <person name="Kono N."/>
            <person name="Arakawa K."/>
        </authorList>
    </citation>
    <scope>NUCLEOTIDE SEQUENCE [LARGE SCALE GENOMIC DNA]</scope>
</reference>
<feature type="compositionally biased region" description="Basic and acidic residues" evidence="1">
    <location>
        <begin position="1"/>
        <end position="19"/>
    </location>
</feature>
<evidence type="ECO:0000256" key="1">
    <source>
        <dbReference type="SAM" id="MobiDB-lite"/>
    </source>
</evidence>
<gene>
    <name evidence="2" type="ORF">CDAR_315161</name>
</gene>
<name>A0AAV4TQF8_9ARAC</name>
<sequence length="99" mass="11248">MHYFGEEWESKQEGNEKKSCKSKNFKIVKSGVSALRSDRGKGHLSVASKMWVRERKDPKNSLSGCQGQTMTRQRSYYEGRKRGAEKTPLYCAEEGTGLP</sequence>